<dbReference type="Gene3D" id="3.90.1410.10">
    <property type="entry name" value="set domain protein methyltransferase, domain 1"/>
    <property type="match status" value="1"/>
</dbReference>
<feature type="region of interest" description="Disordered" evidence="1">
    <location>
        <begin position="282"/>
        <end position="306"/>
    </location>
</feature>
<accession>A0A5C3QKI4</accession>
<dbReference type="STRING" id="1884261.A0A5C3QKI4"/>
<organism evidence="2 3">
    <name type="scientific">Pterulicium gracile</name>
    <dbReference type="NCBI Taxonomy" id="1884261"/>
    <lineage>
        <taxon>Eukaryota</taxon>
        <taxon>Fungi</taxon>
        <taxon>Dikarya</taxon>
        <taxon>Basidiomycota</taxon>
        <taxon>Agaricomycotina</taxon>
        <taxon>Agaricomycetes</taxon>
        <taxon>Agaricomycetidae</taxon>
        <taxon>Agaricales</taxon>
        <taxon>Pleurotineae</taxon>
        <taxon>Pterulaceae</taxon>
        <taxon>Pterulicium</taxon>
    </lineage>
</organism>
<protein>
    <recommendedName>
        <fullName evidence="4">SET domain-containing protein</fullName>
    </recommendedName>
</protein>
<dbReference type="AlphaFoldDB" id="A0A5C3QKI4"/>
<evidence type="ECO:0000256" key="1">
    <source>
        <dbReference type="SAM" id="MobiDB-lite"/>
    </source>
</evidence>
<evidence type="ECO:0008006" key="4">
    <source>
        <dbReference type="Google" id="ProtNLM"/>
    </source>
</evidence>
<evidence type="ECO:0000313" key="3">
    <source>
        <dbReference type="Proteomes" id="UP000305067"/>
    </source>
</evidence>
<keyword evidence="3" id="KW-1185">Reference proteome</keyword>
<evidence type="ECO:0000313" key="2">
    <source>
        <dbReference type="EMBL" id="TFL01878.1"/>
    </source>
</evidence>
<gene>
    <name evidence="2" type="ORF">BDV98DRAFT_612202</name>
</gene>
<dbReference type="InterPro" id="IPR050600">
    <property type="entry name" value="SETD3_SETD6_MTase"/>
</dbReference>
<dbReference type="OrthoDB" id="42889at2759"/>
<dbReference type="InterPro" id="IPR046341">
    <property type="entry name" value="SET_dom_sf"/>
</dbReference>
<dbReference type="Proteomes" id="UP000305067">
    <property type="component" value="Unassembled WGS sequence"/>
</dbReference>
<dbReference type="PANTHER" id="PTHR13271">
    <property type="entry name" value="UNCHARACTERIZED PUTATIVE METHYLTRANSFERASE"/>
    <property type="match status" value="1"/>
</dbReference>
<dbReference type="GO" id="GO:0005634">
    <property type="term" value="C:nucleus"/>
    <property type="evidence" value="ECO:0007669"/>
    <property type="project" value="TreeGrafter"/>
</dbReference>
<proteinExistence type="predicted"/>
<reference evidence="2 3" key="1">
    <citation type="journal article" date="2019" name="Nat. Ecol. Evol.">
        <title>Megaphylogeny resolves global patterns of mushroom evolution.</title>
        <authorList>
            <person name="Varga T."/>
            <person name="Krizsan K."/>
            <person name="Foldi C."/>
            <person name="Dima B."/>
            <person name="Sanchez-Garcia M."/>
            <person name="Sanchez-Ramirez S."/>
            <person name="Szollosi G.J."/>
            <person name="Szarkandi J.G."/>
            <person name="Papp V."/>
            <person name="Albert L."/>
            <person name="Andreopoulos W."/>
            <person name="Angelini C."/>
            <person name="Antonin V."/>
            <person name="Barry K.W."/>
            <person name="Bougher N.L."/>
            <person name="Buchanan P."/>
            <person name="Buyck B."/>
            <person name="Bense V."/>
            <person name="Catcheside P."/>
            <person name="Chovatia M."/>
            <person name="Cooper J."/>
            <person name="Damon W."/>
            <person name="Desjardin D."/>
            <person name="Finy P."/>
            <person name="Geml J."/>
            <person name="Haridas S."/>
            <person name="Hughes K."/>
            <person name="Justo A."/>
            <person name="Karasinski D."/>
            <person name="Kautmanova I."/>
            <person name="Kiss B."/>
            <person name="Kocsube S."/>
            <person name="Kotiranta H."/>
            <person name="LaButti K.M."/>
            <person name="Lechner B.E."/>
            <person name="Liimatainen K."/>
            <person name="Lipzen A."/>
            <person name="Lukacs Z."/>
            <person name="Mihaltcheva S."/>
            <person name="Morgado L.N."/>
            <person name="Niskanen T."/>
            <person name="Noordeloos M.E."/>
            <person name="Ohm R.A."/>
            <person name="Ortiz-Santana B."/>
            <person name="Ovrebo C."/>
            <person name="Racz N."/>
            <person name="Riley R."/>
            <person name="Savchenko A."/>
            <person name="Shiryaev A."/>
            <person name="Soop K."/>
            <person name="Spirin V."/>
            <person name="Szebenyi C."/>
            <person name="Tomsovsky M."/>
            <person name="Tulloss R.E."/>
            <person name="Uehling J."/>
            <person name="Grigoriev I.V."/>
            <person name="Vagvolgyi C."/>
            <person name="Papp T."/>
            <person name="Martin F.M."/>
            <person name="Miettinen O."/>
            <person name="Hibbett D.S."/>
            <person name="Nagy L.G."/>
        </authorList>
    </citation>
    <scope>NUCLEOTIDE SEQUENCE [LARGE SCALE GENOMIC DNA]</scope>
    <source>
        <strain evidence="2 3">CBS 309.79</strain>
    </source>
</reference>
<dbReference type="PANTHER" id="PTHR13271:SF147">
    <property type="entry name" value="PROTEIN-LYSINE N-METHYLTRANSFERASE EFM1-RELATED"/>
    <property type="match status" value="1"/>
</dbReference>
<name>A0A5C3QKI4_9AGAR</name>
<sequence>MYVDAFLAWFRANGVPSGYSILANTDIPEDATVVSCPFSLAITPQVAKKSLVKLLKGENVLEGWSERQLLYVYLCFHGIVPVDTHAEYDLAQKPCLDTLPLYGATGDQERSWKAEWQVCQGAVAQVNEEWGKALTWDAYLTTSTYLSSRAFPSTVLSSTPTLQSTPDSHPVHRIPQPRSSYPRILGRLNDLFYSRQLSVIADIKDSISIVLDRNTRSGGELVNNYGAKPNSELILGYGFALPSNLEDTIVLAIGDPRETDAGLWEVDVWEVVLGKVKSATQGEDGINNDATRESQPTGGDDDDDEVTPVYEDKLEAARMLAELVETLLDWCEESCCHETRGQRDTLESLLKFAMQKETQAVEEAREAGVKLLFK</sequence>
<dbReference type="GO" id="GO:0016279">
    <property type="term" value="F:protein-lysine N-methyltransferase activity"/>
    <property type="evidence" value="ECO:0007669"/>
    <property type="project" value="TreeGrafter"/>
</dbReference>
<dbReference type="SUPFAM" id="SSF82199">
    <property type="entry name" value="SET domain"/>
    <property type="match status" value="1"/>
</dbReference>
<dbReference type="EMBL" id="ML178823">
    <property type="protein sequence ID" value="TFL01878.1"/>
    <property type="molecule type" value="Genomic_DNA"/>
</dbReference>